<dbReference type="GeneID" id="66079671"/>
<keyword evidence="2" id="KW-1185">Reference proteome</keyword>
<accession>A0A9P7RXM4</accession>
<dbReference type="KEGG" id="more:E1B28_010595"/>
<dbReference type="RefSeq" id="XP_043008042.1">
    <property type="nucleotide sequence ID" value="XM_043155571.1"/>
</dbReference>
<sequence>MSSGRFFEGASHMQFYGGQSFTNANNIINNYNYPTRAELEPGSSSCRRDDGQWLTLRGGQRLRRIDMCDTLILREVSSETLCVSVKLKPTNPFRNRVKDVVKIRKRVQSAEIVEYRDRQFTVISLEPEDDGDVEKVQRVLEPLYKSALSQRRVGFTQLFGVGRSTIPTLIYHDEVVDGWTLIYQYEKAPVVFHYLKYRLWDSFFDVLDDGTLPKSIPASPSGWTFNLRTCSPQYDVITTALSGSQYQWRSYFDRPLPFPRDCNPPLDSNEIIHAIPDFLQLVLSSTGFNHGAPGFDHHDVLTFGTIVDITEPRILAYFPSVSSPVWSCRPSLIGTPDIVAKYSTSVPSLVDLTFMEENNIWQMKLLFSLSLPPEDRHQLRTAYLVQSFPFYHNHKNSEDLVCIDQFRVFLTATFMSDLSTCDSPKYLHVPPLSPIWINDMPCICNPLNTQFFYWSFDQSGKTQIPEEDWERYGIPRLRVNTFIGSFWDELSYNVTREYLCSKNYDFQSGQQFANDHGYLILVAGDPHNQADQDHPEGALCDSLKKIIEIDQ</sequence>
<dbReference type="OrthoDB" id="2985570at2759"/>
<protein>
    <submittedName>
        <fullName evidence="1">Uncharacterized protein</fullName>
    </submittedName>
</protein>
<comment type="caution">
    <text evidence="1">The sequence shown here is derived from an EMBL/GenBank/DDBJ whole genome shotgun (WGS) entry which is preliminary data.</text>
</comment>
<dbReference type="AlphaFoldDB" id="A0A9P7RXM4"/>
<name>A0A9P7RXM4_9AGAR</name>
<proteinExistence type="predicted"/>
<reference evidence="1" key="1">
    <citation type="journal article" date="2021" name="Genome Biol. Evol.">
        <title>The assembled and annotated genome of the fairy-ring fungus Marasmius oreades.</title>
        <authorList>
            <person name="Hiltunen M."/>
            <person name="Ament-Velasquez S.L."/>
            <person name="Johannesson H."/>
        </authorList>
    </citation>
    <scope>NUCLEOTIDE SEQUENCE</scope>
    <source>
        <strain evidence="1">03SP1</strain>
    </source>
</reference>
<evidence type="ECO:0000313" key="1">
    <source>
        <dbReference type="EMBL" id="KAG7091572.1"/>
    </source>
</evidence>
<dbReference type="Proteomes" id="UP001049176">
    <property type="component" value="Chromosome 6"/>
</dbReference>
<dbReference type="EMBL" id="CM032186">
    <property type="protein sequence ID" value="KAG7091572.1"/>
    <property type="molecule type" value="Genomic_DNA"/>
</dbReference>
<organism evidence="1 2">
    <name type="scientific">Marasmius oreades</name>
    <name type="common">fairy-ring Marasmius</name>
    <dbReference type="NCBI Taxonomy" id="181124"/>
    <lineage>
        <taxon>Eukaryota</taxon>
        <taxon>Fungi</taxon>
        <taxon>Dikarya</taxon>
        <taxon>Basidiomycota</taxon>
        <taxon>Agaricomycotina</taxon>
        <taxon>Agaricomycetes</taxon>
        <taxon>Agaricomycetidae</taxon>
        <taxon>Agaricales</taxon>
        <taxon>Marasmiineae</taxon>
        <taxon>Marasmiaceae</taxon>
        <taxon>Marasmius</taxon>
    </lineage>
</organism>
<evidence type="ECO:0000313" key="2">
    <source>
        <dbReference type="Proteomes" id="UP001049176"/>
    </source>
</evidence>
<gene>
    <name evidence="1" type="ORF">E1B28_010595</name>
</gene>